<reference evidence="3" key="1">
    <citation type="submission" date="2023-07" db="EMBL/GenBank/DDBJ databases">
        <title>Dyadobacter sp. nov 'subterranea' isolated from contaminted grondwater.</title>
        <authorList>
            <person name="Szabo I."/>
            <person name="Al-Omari J."/>
            <person name="Szerdahelyi S.G."/>
            <person name="Rado J."/>
        </authorList>
    </citation>
    <scope>NUCLEOTIDE SEQUENCE [LARGE SCALE GENOMIC DNA]</scope>
    <source>
        <strain evidence="3">UP-52</strain>
    </source>
</reference>
<feature type="transmembrane region" description="Helical" evidence="1">
    <location>
        <begin position="12"/>
        <end position="32"/>
    </location>
</feature>
<evidence type="ECO:0000313" key="3">
    <source>
        <dbReference type="Proteomes" id="UP000634134"/>
    </source>
</evidence>
<keyword evidence="1" id="KW-1133">Transmembrane helix</keyword>
<dbReference type="RefSeq" id="WP_194119904.1">
    <property type="nucleotide sequence ID" value="NZ_JACYGY010000001.1"/>
</dbReference>
<keyword evidence="1" id="KW-0472">Membrane</keyword>
<accession>A0ABR9W844</accession>
<organism evidence="2 3">
    <name type="scientific">Dyadobacter subterraneus</name>
    <dbReference type="NCBI Taxonomy" id="2773304"/>
    <lineage>
        <taxon>Bacteria</taxon>
        <taxon>Pseudomonadati</taxon>
        <taxon>Bacteroidota</taxon>
        <taxon>Cytophagia</taxon>
        <taxon>Cytophagales</taxon>
        <taxon>Spirosomataceae</taxon>
        <taxon>Dyadobacter</taxon>
    </lineage>
</organism>
<protein>
    <submittedName>
        <fullName evidence="2">Uncharacterized protein</fullName>
    </submittedName>
</protein>
<keyword evidence="3" id="KW-1185">Reference proteome</keyword>
<dbReference type="PROSITE" id="PS51257">
    <property type="entry name" value="PROKAR_LIPOPROTEIN"/>
    <property type="match status" value="1"/>
</dbReference>
<evidence type="ECO:0000313" key="2">
    <source>
        <dbReference type="EMBL" id="MBE9461638.1"/>
    </source>
</evidence>
<gene>
    <name evidence="2" type="ORF">IEE83_07065</name>
</gene>
<dbReference type="EMBL" id="JACYGY010000001">
    <property type="protein sequence ID" value="MBE9461638.1"/>
    <property type="molecule type" value="Genomic_DNA"/>
</dbReference>
<evidence type="ECO:0000256" key="1">
    <source>
        <dbReference type="SAM" id="Phobius"/>
    </source>
</evidence>
<dbReference type="Proteomes" id="UP000634134">
    <property type="component" value="Unassembled WGS sequence"/>
</dbReference>
<comment type="caution">
    <text evidence="2">The sequence shown here is derived from an EMBL/GenBank/DDBJ whole genome shotgun (WGS) entry which is preliminary data.</text>
</comment>
<keyword evidence="1" id="KW-0812">Transmembrane</keyword>
<proteinExistence type="predicted"/>
<name>A0ABR9W844_9BACT</name>
<sequence length="193" mass="22376">MSIINKFGADTVFMTCKPYFLKFLFLFFVLLLSCNKRQKANIELDFTHVDNFDEAYSLSFNVTDTISLRQYWKANDVSDSSKNYIAIIDDSQRNKLEKLVKKINIQVLHEGNPEYATTDGIFTGLYLKNDLQNATIIPYNGNEAREINELVEYIISFKKTLKLQATDNQFNFKSAPKIPTTIQKQRTNLYLPE</sequence>